<dbReference type="AlphaFoldDB" id="A0A517LF82"/>
<proteinExistence type="inferred from homology"/>
<dbReference type="InterPro" id="IPR036812">
    <property type="entry name" value="NAD(P)_OxRdtase_dom_sf"/>
</dbReference>
<evidence type="ECO:0000313" key="9">
    <source>
        <dbReference type="Proteomes" id="UP000316270"/>
    </source>
</evidence>
<dbReference type="InterPro" id="IPR020471">
    <property type="entry name" value="AKR"/>
</dbReference>
<dbReference type="OrthoDB" id="416253at2759"/>
<evidence type="ECO:0000256" key="1">
    <source>
        <dbReference type="ARBA" id="ARBA00007905"/>
    </source>
</evidence>
<dbReference type="FunFam" id="3.20.20.100:FF:000002">
    <property type="entry name" value="2,5-diketo-D-gluconic acid reductase A"/>
    <property type="match status" value="1"/>
</dbReference>
<dbReference type="PROSITE" id="PS00798">
    <property type="entry name" value="ALDOKETO_REDUCTASE_1"/>
    <property type="match status" value="1"/>
</dbReference>
<dbReference type="EMBL" id="CP042195">
    <property type="protein sequence ID" value="QDS74302.1"/>
    <property type="molecule type" value="Genomic_DNA"/>
</dbReference>
<keyword evidence="9" id="KW-1185">Reference proteome</keyword>
<dbReference type="STRING" id="50376.A0A517LF82"/>
<dbReference type="SUPFAM" id="SSF51430">
    <property type="entry name" value="NAD(P)-linked oxidoreductase"/>
    <property type="match status" value="1"/>
</dbReference>
<dbReference type="Gene3D" id="3.20.20.100">
    <property type="entry name" value="NADP-dependent oxidoreductase domain"/>
    <property type="match status" value="1"/>
</dbReference>
<keyword evidence="2" id="KW-0521">NADP</keyword>
<dbReference type="InterPro" id="IPR018170">
    <property type="entry name" value="Aldo/ket_reductase_CS"/>
</dbReference>
<keyword evidence="3" id="KW-0560">Oxidoreductase</keyword>
<evidence type="ECO:0000313" key="8">
    <source>
        <dbReference type="EMBL" id="QDS74302.1"/>
    </source>
</evidence>
<evidence type="ECO:0000256" key="6">
    <source>
        <dbReference type="PIRSR" id="PIRSR000097-3"/>
    </source>
</evidence>
<evidence type="ECO:0000256" key="3">
    <source>
        <dbReference type="ARBA" id="ARBA00023002"/>
    </source>
</evidence>
<gene>
    <name evidence="8" type="ORF">FKW77_003842</name>
</gene>
<dbReference type="Proteomes" id="UP000316270">
    <property type="component" value="Chromosome 11"/>
</dbReference>
<dbReference type="CDD" id="cd19071">
    <property type="entry name" value="AKR_AKR1-5-like"/>
    <property type="match status" value="1"/>
</dbReference>
<feature type="active site" description="Proton donor" evidence="4">
    <location>
        <position position="71"/>
    </location>
</feature>
<feature type="domain" description="NADP-dependent oxidoreductase" evidence="7">
    <location>
        <begin position="34"/>
        <end position="305"/>
    </location>
</feature>
<sequence length="347" mass="39090">MSLNHSFKLNSGYLIPAVGLGTWVSHAFSTSIDLGLALTFAWQQSKPNEVRDAVECALKSGYRHIDAAAVYGNEKEVGDGIKASGIPRAEIFITGKLWNTHHKAEDVERQLAISLADLQTDYLDLFLIHWPVAFRRTNDEERFPVNQTTEQIDVIDVPIRETWKAMEKLVKDGKVRSIGVSNFTKEKIEELLRIAEIKPAVNQIEAHAYLQQPALLKWCQENDILVAAYSPLGNNIYNLPRAVDDKTVTALAKHLEIEPAQLLISWAVQRGTVVLPKSVTPSRIKDNLKVFELSEEIFNRINALDRNHRYNFPARLGVDIFGEASPEMLEKAVEDWKALQKAQKSAK</sequence>
<dbReference type="PIRSF" id="PIRSF000097">
    <property type="entry name" value="AKR"/>
    <property type="match status" value="1"/>
</dbReference>
<feature type="site" description="Lowers pKa of active site Tyr" evidence="6">
    <location>
        <position position="96"/>
    </location>
</feature>
<dbReference type="GO" id="GO:0016616">
    <property type="term" value="F:oxidoreductase activity, acting on the CH-OH group of donors, NAD or NADP as acceptor"/>
    <property type="evidence" value="ECO:0007669"/>
    <property type="project" value="UniProtKB-ARBA"/>
</dbReference>
<evidence type="ECO:0000259" key="7">
    <source>
        <dbReference type="Pfam" id="PF00248"/>
    </source>
</evidence>
<evidence type="ECO:0000256" key="2">
    <source>
        <dbReference type="ARBA" id="ARBA00022857"/>
    </source>
</evidence>
<evidence type="ECO:0000256" key="4">
    <source>
        <dbReference type="PIRSR" id="PIRSR000097-1"/>
    </source>
</evidence>
<dbReference type="PRINTS" id="PR00069">
    <property type="entry name" value="ALDKETRDTASE"/>
</dbReference>
<dbReference type="PANTHER" id="PTHR43827:SF3">
    <property type="entry name" value="NADP-DEPENDENT OXIDOREDUCTASE DOMAIN-CONTAINING PROTEIN"/>
    <property type="match status" value="1"/>
</dbReference>
<evidence type="ECO:0000256" key="5">
    <source>
        <dbReference type="PIRSR" id="PIRSR000097-2"/>
    </source>
</evidence>
<dbReference type="InterPro" id="IPR023210">
    <property type="entry name" value="NADP_OxRdtase_dom"/>
</dbReference>
<comment type="similarity">
    <text evidence="1">Belongs to the aldo/keto reductase family.</text>
</comment>
<reference evidence="8 9" key="1">
    <citation type="submission" date="2019-07" db="EMBL/GenBank/DDBJ databases">
        <title>Finished genome of Venturia effusa.</title>
        <authorList>
            <person name="Young C.A."/>
            <person name="Cox M.P."/>
            <person name="Ganley A.R.D."/>
            <person name="David W.J."/>
        </authorList>
    </citation>
    <scope>NUCLEOTIDE SEQUENCE [LARGE SCALE GENOMIC DNA]</scope>
    <source>
        <strain evidence="9">albino</strain>
    </source>
</reference>
<accession>A0A517LF82</accession>
<organism evidence="8 9">
    <name type="scientific">Venturia effusa</name>
    <dbReference type="NCBI Taxonomy" id="50376"/>
    <lineage>
        <taxon>Eukaryota</taxon>
        <taxon>Fungi</taxon>
        <taxon>Dikarya</taxon>
        <taxon>Ascomycota</taxon>
        <taxon>Pezizomycotina</taxon>
        <taxon>Dothideomycetes</taxon>
        <taxon>Pleosporomycetidae</taxon>
        <taxon>Venturiales</taxon>
        <taxon>Venturiaceae</taxon>
        <taxon>Venturia</taxon>
    </lineage>
</organism>
<protein>
    <recommendedName>
        <fullName evidence="7">NADP-dependent oxidoreductase domain-containing protein</fullName>
    </recommendedName>
</protein>
<dbReference type="PANTHER" id="PTHR43827">
    <property type="entry name" value="2,5-DIKETO-D-GLUCONIC ACID REDUCTASE"/>
    <property type="match status" value="1"/>
</dbReference>
<dbReference type="Pfam" id="PF00248">
    <property type="entry name" value="Aldo_ket_red"/>
    <property type="match status" value="1"/>
</dbReference>
<name>A0A517LF82_9PEZI</name>
<feature type="binding site" evidence="5">
    <location>
        <position position="129"/>
    </location>
    <ligand>
        <name>substrate</name>
    </ligand>
</feature>
<dbReference type="PROSITE" id="PS00062">
    <property type="entry name" value="ALDOKETO_REDUCTASE_2"/>
    <property type="match status" value="1"/>
</dbReference>